<proteinExistence type="predicted"/>
<keyword evidence="2" id="KW-1185">Reference proteome</keyword>
<comment type="caution">
    <text evidence="1">The sequence shown here is derived from an EMBL/GenBank/DDBJ whole genome shotgun (WGS) entry which is preliminary data.</text>
</comment>
<dbReference type="EMBL" id="JAVDWH010000001">
    <property type="protein sequence ID" value="MDR7087462.1"/>
    <property type="molecule type" value="Genomic_DNA"/>
</dbReference>
<accession>A0ABU1UQL1</accession>
<dbReference type="Proteomes" id="UP001257739">
    <property type="component" value="Unassembled WGS sequence"/>
</dbReference>
<protein>
    <submittedName>
        <fullName evidence="1">Uncharacterized protein</fullName>
    </submittedName>
</protein>
<evidence type="ECO:0000313" key="2">
    <source>
        <dbReference type="Proteomes" id="UP001257739"/>
    </source>
</evidence>
<gene>
    <name evidence="1" type="ORF">J2X11_002301</name>
</gene>
<name>A0ABU1UQL1_9ACTN</name>
<organism evidence="1 2">
    <name type="scientific">Aeromicrobium panaciterrae</name>
    <dbReference type="NCBI Taxonomy" id="363861"/>
    <lineage>
        <taxon>Bacteria</taxon>
        <taxon>Bacillati</taxon>
        <taxon>Actinomycetota</taxon>
        <taxon>Actinomycetes</taxon>
        <taxon>Propionibacteriales</taxon>
        <taxon>Nocardioidaceae</taxon>
        <taxon>Aeromicrobium</taxon>
    </lineage>
</organism>
<dbReference type="RefSeq" id="WP_309971116.1">
    <property type="nucleotide sequence ID" value="NZ_JAVDWH010000001.1"/>
</dbReference>
<sequence length="250" mass="26701">MSARRAAMVLPVLITLVVGAAIGGLVITQNQRQDEQVAEAEAIGRDYLSAAAEFQSGVAKSIKAADSTKLNEITRALNTAIAKPPKLPKATAYGRQNSSTYREAVDVKSTLLGPYKRLGRQLKEAKVAETFIAEARKLLELRATDYVGASVITSSGVVRSRLIPAFANARDAFDAVPVPKGQKKLASTIHDAAQYVVDQATLLANRIDDRKSFSFSYAAQFQTAADALNDYATTIEGDVTEAVNVVIEAG</sequence>
<evidence type="ECO:0000313" key="1">
    <source>
        <dbReference type="EMBL" id="MDR7087462.1"/>
    </source>
</evidence>
<reference evidence="1 2" key="1">
    <citation type="submission" date="2023-07" db="EMBL/GenBank/DDBJ databases">
        <title>Sorghum-associated microbial communities from plants grown in Nebraska, USA.</title>
        <authorList>
            <person name="Schachtman D."/>
        </authorList>
    </citation>
    <scope>NUCLEOTIDE SEQUENCE [LARGE SCALE GENOMIC DNA]</scope>
    <source>
        <strain evidence="1 2">BE248</strain>
    </source>
</reference>